<organism evidence="1 2">
    <name type="scientific">Trichuris suis</name>
    <name type="common">pig whipworm</name>
    <dbReference type="NCBI Taxonomy" id="68888"/>
    <lineage>
        <taxon>Eukaryota</taxon>
        <taxon>Metazoa</taxon>
        <taxon>Ecdysozoa</taxon>
        <taxon>Nematoda</taxon>
        <taxon>Enoplea</taxon>
        <taxon>Dorylaimia</taxon>
        <taxon>Trichinellida</taxon>
        <taxon>Trichuridae</taxon>
        <taxon>Trichuris</taxon>
    </lineage>
</organism>
<dbReference type="AlphaFoldDB" id="A0A085LKB7"/>
<protein>
    <submittedName>
        <fullName evidence="1">Uncharacterized protein</fullName>
    </submittedName>
</protein>
<gene>
    <name evidence="1" type="ORF">M513_13710</name>
</gene>
<name>A0A085LKB7_9BILA</name>
<proteinExistence type="predicted"/>
<accession>A0A085LKB7</accession>
<dbReference type="EMBL" id="KL363506">
    <property type="protein sequence ID" value="KFD45413.1"/>
    <property type="molecule type" value="Genomic_DNA"/>
</dbReference>
<dbReference type="Proteomes" id="UP000030764">
    <property type="component" value="Unassembled WGS sequence"/>
</dbReference>
<reference evidence="1 2" key="1">
    <citation type="journal article" date="2014" name="Nat. Genet.">
        <title>Genome and transcriptome of the porcine whipworm Trichuris suis.</title>
        <authorList>
            <person name="Jex A.R."/>
            <person name="Nejsum P."/>
            <person name="Schwarz E.M."/>
            <person name="Hu L."/>
            <person name="Young N.D."/>
            <person name="Hall R.S."/>
            <person name="Korhonen P.K."/>
            <person name="Liao S."/>
            <person name="Thamsborg S."/>
            <person name="Xia J."/>
            <person name="Xu P."/>
            <person name="Wang S."/>
            <person name="Scheerlinck J.P."/>
            <person name="Hofmann A."/>
            <person name="Sternberg P.W."/>
            <person name="Wang J."/>
            <person name="Gasser R.B."/>
        </authorList>
    </citation>
    <scope>NUCLEOTIDE SEQUENCE [LARGE SCALE GENOMIC DNA]</scope>
    <source>
        <strain evidence="1">DCEP-RM93M</strain>
    </source>
</reference>
<keyword evidence="2" id="KW-1185">Reference proteome</keyword>
<sequence>MATGMSAPAYGGHGQPEGLIVLVPEARFLVHLLQQENQVFERPAALYGTLRLHTIYGVQDIPYMVSTEEAHPLSVATMAYMKAVYSTRISYEAYRIWHATYGGQLELQCCGATTCVLMLERRNDETAPLEPVQDPLER</sequence>
<evidence type="ECO:0000313" key="1">
    <source>
        <dbReference type="EMBL" id="KFD45413.1"/>
    </source>
</evidence>
<evidence type="ECO:0000313" key="2">
    <source>
        <dbReference type="Proteomes" id="UP000030764"/>
    </source>
</evidence>